<evidence type="ECO:0000256" key="8">
    <source>
        <dbReference type="PROSITE-ProRule" id="PRU00284"/>
    </source>
</evidence>
<dbReference type="Gene3D" id="1.10.287.950">
    <property type="entry name" value="Methyl-accepting chemotaxis protein"/>
    <property type="match status" value="1"/>
</dbReference>
<dbReference type="PROSITE" id="PS50111">
    <property type="entry name" value="CHEMOTAXIS_TRANSDUC_2"/>
    <property type="match status" value="1"/>
</dbReference>
<dbReference type="InterPro" id="IPR004089">
    <property type="entry name" value="MCPsignal_dom"/>
</dbReference>
<accession>A0A3M3LBA7</accession>
<evidence type="ECO:0000313" key="11">
    <source>
        <dbReference type="Proteomes" id="UP000281372"/>
    </source>
</evidence>
<name>A0A3M3LBA7_PSECA</name>
<comment type="subcellular location">
    <subcellularLocation>
        <location evidence="1">Cell membrane</location>
    </subcellularLocation>
</comment>
<feature type="non-terminal residue" evidence="10">
    <location>
        <position position="1"/>
    </location>
</feature>
<keyword evidence="4" id="KW-0812">Transmembrane</keyword>
<dbReference type="EMBL" id="RBOW01000402">
    <property type="protein sequence ID" value="RMN32560.1"/>
    <property type="molecule type" value="Genomic_DNA"/>
</dbReference>
<protein>
    <submittedName>
        <fullName evidence="10">Histidine kinase, HAMP region: chemotaxis sensory transducer</fullName>
    </submittedName>
</protein>
<keyword evidence="7 8" id="KW-0807">Transducer</keyword>
<dbReference type="Pfam" id="PF00015">
    <property type="entry name" value="MCPsignal"/>
    <property type="match status" value="1"/>
</dbReference>
<organism evidence="10 11">
    <name type="scientific">Pseudomonas cannabina</name>
    <dbReference type="NCBI Taxonomy" id="86840"/>
    <lineage>
        <taxon>Bacteria</taxon>
        <taxon>Pseudomonadati</taxon>
        <taxon>Pseudomonadota</taxon>
        <taxon>Gammaproteobacteria</taxon>
        <taxon>Pseudomonadales</taxon>
        <taxon>Pseudomonadaceae</taxon>
        <taxon>Pseudomonas</taxon>
    </lineage>
</organism>
<evidence type="ECO:0000256" key="5">
    <source>
        <dbReference type="ARBA" id="ARBA00022989"/>
    </source>
</evidence>
<keyword evidence="10" id="KW-0808">Transferase</keyword>
<evidence type="ECO:0000256" key="4">
    <source>
        <dbReference type="ARBA" id="ARBA00022692"/>
    </source>
</evidence>
<feature type="non-terminal residue" evidence="10">
    <location>
        <position position="92"/>
    </location>
</feature>
<gene>
    <name evidence="10" type="ORF">ALQ64_04545</name>
</gene>
<dbReference type="PANTHER" id="PTHR32089">
    <property type="entry name" value="METHYL-ACCEPTING CHEMOTAXIS PROTEIN MCPB"/>
    <property type="match status" value="1"/>
</dbReference>
<evidence type="ECO:0000256" key="2">
    <source>
        <dbReference type="ARBA" id="ARBA00022475"/>
    </source>
</evidence>
<evidence type="ECO:0000256" key="1">
    <source>
        <dbReference type="ARBA" id="ARBA00004236"/>
    </source>
</evidence>
<dbReference type="GO" id="GO:0016301">
    <property type="term" value="F:kinase activity"/>
    <property type="evidence" value="ECO:0007669"/>
    <property type="project" value="UniProtKB-KW"/>
</dbReference>
<dbReference type="GO" id="GO:0007165">
    <property type="term" value="P:signal transduction"/>
    <property type="evidence" value="ECO:0007669"/>
    <property type="project" value="UniProtKB-KW"/>
</dbReference>
<evidence type="ECO:0000256" key="7">
    <source>
        <dbReference type="ARBA" id="ARBA00023224"/>
    </source>
</evidence>
<keyword evidence="10" id="KW-0418">Kinase</keyword>
<dbReference type="AlphaFoldDB" id="A0A3M3LBA7"/>
<keyword evidence="6" id="KW-0472">Membrane</keyword>
<keyword evidence="2" id="KW-1003">Cell membrane</keyword>
<dbReference type="SUPFAM" id="SSF58104">
    <property type="entry name" value="Methyl-accepting chemotaxis protein (MCP) signaling domain"/>
    <property type="match status" value="1"/>
</dbReference>
<proteinExistence type="predicted"/>
<feature type="domain" description="Methyl-accepting transducer" evidence="9">
    <location>
        <begin position="1"/>
        <end position="92"/>
    </location>
</feature>
<dbReference type="GO" id="GO:0006935">
    <property type="term" value="P:chemotaxis"/>
    <property type="evidence" value="ECO:0007669"/>
    <property type="project" value="UniProtKB-ARBA"/>
</dbReference>
<keyword evidence="3" id="KW-0488">Methylation</keyword>
<dbReference type="Proteomes" id="UP000281372">
    <property type="component" value="Unassembled WGS sequence"/>
</dbReference>
<evidence type="ECO:0000256" key="6">
    <source>
        <dbReference type="ARBA" id="ARBA00023136"/>
    </source>
</evidence>
<evidence type="ECO:0000259" key="9">
    <source>
        <dbReference type="PROSITE" id="PS50111"/>
    </source>
</evidence>
<keyword evidence="5" id="KW-1133">Transmembrane helix</keyword>
<evidence type="ECO:0000313" key="10">
    <source>
        <dbReference type="EMBL" id="RMN32560.1"/>
    </source>
</evidence>
<evidence type="ECO:0000256" key="3">
    <source>
        <dbReference type="ARBA" id="ARBA00022481"/>
    </source>
</evidence>
<reference evidence="10 11" key="1">
    <citation type="submission" date="2018-08" db="EMBL/GenBank/DDBJ databases">
        <title>Recombination of ecologically and evolutionarily significant loci maintains genetic cohesion in the Pseudomonas syringae species complex.</title>
        <authorList>
            <person name="Dillon M."/>
            <person name="Thakur S."/>
            <person name="Almeida R.N.D."/>
            <person name="Weir B.S."/>
            <person name="Guttman D.S."/>
        </authorList>
    </citation>
    <scope>NUCLEOTIDE SEQUENCE [LARGE SCALE GENOMIC DNA]</scope>
    <source>
        <strain evidence="10 11">ICMP 2821</strain>
    </source>
</reference>
<dbReference type="PANTHER" id="PTHR32089:SF112">
    <property type="entry name" value="LYSOZYME-LIKE PROTEIN-RELATED"/>
    <property type="match status" value="1"/>
</dbReference>
<dbReference type="RefSeq" id="WP_259641229.1">
    <property type="nucleotide sequence ID" value="NZ_RBOW01000402.1"/>
</dbReference>
<sequence length="92" mass="9932">NAAIEAARAGESGRGFAVVADEVRTLAQNVSRATEDISRNIDAMLDEVSSTHQQTIQISHSARETQLVVERASGHFESMIGDFESTNDKLAD</sequence>
<dbReference type="GO" id="GO:0005886">
    <property type="term" value="C:plasma membrane"/>
    <property type="evidence" value="ECO:0007669"/>
    <property type="project" value="UniProtKB-SubCell"/>
</dbReference>
<comment type="caution">
    <text evidence="10">The sequence shown here is derived from an EMBL/GenBank/DDBJ whole genome shotgun (WGS) entry which is preliminary data.</text>
</comment>